<reference evidence="1 2" key="1">
    <citation type="submission" date="2023-07" db="EMBL/GenBank/DDBJ databases">
        <title>Comparative genomics of wheat-associated soil bacteria to identify genetic determinants of phenazine resistance.</title>
        <authorList>
            <person name="Mouncey N."/>
        </authorList>
    </citation>
    <scope>NUCLEOTIDE SEQUENCE [LARGE SCALE GENOMIC DNA]</scope>
    <source>
        <strain evidence="1 2">W2I16</strain>
    </source>
</reference>
<dbReference type="Proteomes" id="UP001223072">
    <property type="component" value="Unassembled WGS sequence"/>
</dbReference>
<protein>
    <submittedName>
        <fullName evidence="1">RNase P subunit RPR2</fullName>
    </submittedName>
</protein>
<comment type="caution">
    <text evidence="1">The sequence shown here is derived from an EMBL/GenBank/DDBJ whole genome shotgun (WGS) entry which is preliminary data.</text>
</comment>
<keyword evidence="2" id="KW-1185">Reference proteome</keyword>
<evidence type="ECO:0000313" key="2">
    <source>
        <dbReference type="Proteomes" id="UP001223072"/>
    </source>
</evidence>
<name>A0ABU0RN14_9ACTN</name>
<accession>A0ABU0RN14</accession>
<organism evidence="1 2">
    <name type="scientific">Streptomyces turgidiscabies</name>
    <dbReference type="NCBI Taxonomy" id="85558"/>
    <lineage>
        <taxon>Bacteria</taxon>
        <taxon>Bacillati</taxon>
        <taxon>Actinomycetota</taxon>
        <taxon>Actinomycetes</taxon>
        <taxon>Kitasatosporales</taxon>
        <taxon>Streptomycetaceae</taxon>
        <taxon>Streptomyces</taxon>
    </lineage>
</organism>
<proteinExistence type="predicted"/>
<gene>
    <name evidence="1" type="ORF">QFZ49_003321</name>
</gene>
<sequence length="414" mass="46147">MATERKCPECKVRDSANRKGKPGRCVDCIDNRHRQLGWNPSEPYVSPEHARQCVCIECGQPDLITYSEIRSKNSRYCAWCSCHQMYEHGLVSEPSKWDITVEQAVQIILGNDFLARGPAGEVLDVVGLTREMEHVWSLVAVECIVCGTAIRRSVSMSLSSRSEPRGSRCSHCFALPLAPWQDEFFEAHGLLRDHEGYARLGERVAARCMDCGAERRISISELKSGVAPCLNCAEATDPDAVHIVYMMRFPGLSARKVGITSTEVRHDRIASHLAKGGILLDQHEVPNREAARTVEDFVLRAVRDFPSGCTARDFPQGGFTETWSDDGPDIDLGNVIGKLAAKEAPGFDRLRKLMAYFESEPATIEELVEFRHIETIEVDAAEVHQLGFSEPLEQVLRKIRARRAARAVEATEAV</sequence>
<evidence type="ECO:0000313" key="1">
    <source>
        <dbReference type="EMBL" id="MDQ0933381.1"/>
    </source>
</evidence>
<dbReference type="EMBL" id="JAUSZS010000004">
    <property type="protein sequence ID" value="MDQ0933381.1"/>
    <property type="molecule type" value="Genomic_DNA"/>
</dbReference>